<dbReference type="Pfam" id="PF05360">
    <property type="entry name" value="YiaAB"/>
    <property type="match status" value="1"/>
</dbReference>
<feature type="transmembrane region" description="Helical" evidence="1">
    <location>
        <begin position="56"/>
        <end position="76"/>
    </location>
</feature>
<feature type="domain" description="YiaAB two helix" evidence="2">
    <location>
        <begin position="26"/>
        <end position="78"/>
    </location>
</feature>
<evidence type="ECO:0000313" key="3">
    <source>
        <dbReference type="EMBL" id="BBX50399.1"/>
    </source>
</evidence>
<evidence type="ECO:0000256" key="1">
    <source>
        <dbReference type="SAM" id="Phobius"/>
    </source>
</evidence>
<gene>
    <name evidence="3" type="ORF">MPOR_14250</name>
</gene>
<organism evidence="3 4">
    <name type="scientific">Mycolicibacterium poriferae</name>
    <dbReference type="NCBI Taxonomy" id="39694"/>
    <lineage>
        <taxon>Bacteria</taxon>
        <taxon>Bacillati</taxon>
        <taxon>Actinomycetota</taxon>
        <taxon>Actinomycetes</taxon>
        <taxon>Mycobacteriales</taxon>
        <taxon>Mycobacteriaceae</taxon>
        <taxon>Mycolicibacterium</taxon>
    </lineage>
</organism>
<keyword evidence="1" id="KW-0812">Transmembrane</keyword>
<dbReference type="AlphaFoldDB" id="A0A6N4V7J9"/>
<evidence type="ECO:0000259" key="2">
    <source>
        <dbReference type="Pfam" id="PF05360"/>
    </source>
</evidence>
<dbReference type="PANTHER" id="PTHR37290:SF1">
    <property type="entry name" value="INNER MEMBRANE PROTEIN YIAA"/>
    <property type="match status" value="1"/>
</dbReference>
<dbReference type="KEGG" id="mpof:MPOR_14250"/>
<protein>
    <recommendedName>
        <fullName evidence="2">YiaAB two helix domain-containing protein</fullName>
    </recommendedName>
</protein>
<dbReference type="GO" id="GO:0005886">
    <property type="term" value="C:plasma membrane"/>
    <property type="evidence" value="ECO:0007669"/>
    <property type="project" value="TreeGrafter"/>
</dbReference>
<reference evidence="3 4" key="1">
    <citation type="journal article" date="2019" name="Emerg. Microbes Infect.">
        <title>Comprehensive subspecies identification of 175 nontuberculous mycobacteria species based on 7547 genomic profiles.</title>
        <authorList>
            <person name="Matsumoto Y."/>
            <person name="Kinjo T."/>
            <person name="Motooka D."/>
            <person name="Nabeya D."/>
            <person name="Jung N."/>
            <person name="Uechi K."/>
            <person name="Horii T."/>
            <person name="Iida T."/>
            <person name="Fujita J."/>
            <person name="Nakamura S."/>
        </authorList>
    </citation>
    <scope>NUCLEOTIDE SEQUENCE [LARGE SCALE GENOMIC DNA]</scope>
    <source>
        <strain evidence="3 4">JCM 12603</strain>
    </source>
</reference>
<sequence length="110" mass="12320">MPAAQPRRQAERMDAFDAMSKNTSAFFLQAAIAFGVSFLGVLGGIFFLPLDIWPRLFLAMSAVFLVTSSFTLAKVIRDQQEAATIRVRLDEVRMEKLLAEHNPFTTDPLK</sequence>
<dbReference type="InterPro" id="IPR038972">
    <property type="entry name" value="YiaA-like"/>
</dbReference>
<evidence type="ECO:0000313" key="4">
    <source>
        <dbReference type="Proteomes" id="UP000466785"/>
    </source>
</evidence>
<keyword evidence="1" id="KW-0472">Membrane</keyword>
<dbReference type="Proteomes" id="UP000466785">
    <property type="component" value="Chromosome"/>
</dbReference>
<dbReference type="PANTHER" id="PTHR37290">
    <property type="entry name" value="INNER MEMBRANE PROTEIN YIAA-RELATED"/>
    <property type="match status" value="1"/>
</dbReference>
<proteinExistence type="predicted"/>
<accession>A0A6N4V7J9</accession>
<dbReference type="GO" id="GO:0006974">
    <property type="term" value="P:DNA damage response"/>
    <property type="evidence" value="ECO:0007669"/>
    <property type="project" value="TreeGrafter"/>
</dbReference>
<keyword evidence="4" id="KW-1185">Reference proteome</keyword>
<keyword evidence="1" id="KW-1133">Transmembrane helix</keyword>
<dbReference type="EMBL" id="AP022570">
    <property type="protein sequence ID" value="BBX50399.1"/>
    <property type="molecule type" value="Genomic_DNA"/>
</dbReference>
<feature type="transmembrane region" description="Helical" evidence="1">
    <location>
        <begin position="26"/>
        <end position="50"/>
    </location>
</feature>
<dbReference type="InterPro" id="IPR008024">
    <property type="entry name" value="YiaAB"/>
</dbReference>
<name>A0A6N4V7J9_9MYCO</name>